<gene>
    <name evidence="1" type="ORF">GUJ93_ZPchr0005g15861</name>
</gene>
<dbReference type="Proteomes" id="UP000729402">
    <property type="component" value="Unassembled WGS sequence"/>
</dbReference>
<sequence>MTEVGVDATTEAQAPFICASAWAATCGMTATEREHASSWVRSLEGTILAMMSTAWDGTLSWCRTDGGWEIPVGPRGAHRTAYGREAEASSRSARGDVAGVAAYGRGRGVNDEYRRAVAHAAQGRSASGHDAQARALRAVGAVYRHDRHDT</sequence>
<evidence type="ECO:0000313" key="1">
    <source>
        <dbReference type="EMBL" id="KAG8067993.1"/>
    </source>
</evidence>
<proteinExistence type="predicted"/>
<keyword evidence="2" id="KW-1185">Reference proteome</keyword>
<reference evidence="1" key="2">
    <citation type="submission" date="2021-02" db="EMBL/GenBank/DDBJ databases">
        <authorList>
            <person name="Kimball J.A."/>
            <person name="Haas M.W."/>
            <person name="Macchietto M."/>
            <person name="Kono T."/>
            <person name="Duquette J."/>
            <person name="Shao M."/>
        </authorList>
    </citation>
    <scope>NUCLEOTIDE SEQUENCE</scope>
    <source>
        <tissue evidence="1">Fresh leaf tissue</tissue>
    </source>
</reference>
<reference evidence="1" key="1">
    <citation type="journal article" date="2021" name="bioRxiv">
        <title>Whole Genome Assembly and Annotation of Northern Wild Rice, Zizania palustris L., Supports a Whole Genome Duplication in the Zizania Genus.</title>
        <authorList>
            <person name="Haas M."/>
            <person name="Kono T."/>
            <person name="Macchietto M."/>
            <person name="Millas R."/>
            <person name="McGilp L."/>
            <person name="Shao M."/>
            <person name="Duquette J."/>
            <person name="Hirsch C.N."/>
            <person name="Kimball J."/>
        </authorList>
    </citation>
    <scope>NUCLEOTIDE SEQUENCE</scope>
    <source>
        <tissue evidence="1">Fresh leaf tissue</tissue>
    </source>
</reference>
<comment type="caution">
    <text evidence="1">The sequence shown here is derived from an EMBL/GenBank/DDBJ whole genome shotgun (WGS) entry which is preliminary data.</text>
</comment>
<dbReference type="AlphaFoldDB" id="A0A8J5SAH3"/>
<protein>
    <submittedName>
        <fullName evidence="1">Uncharacterized protein</fullName>
    </submittedName>
</protein>
<evidence type="ECO:0000313" key="2">
    <source>
        <dbReference type="Proteomes" id="UP000729402"/>
    </source>
</evidence>
<organism evidence="1 2">
    <name type="scientific">Zizania palustris</name>
    <name type="common">Northern wild rice</name>
    <dbReference type="NCBI Taxonomy" id="103762"/>
    <lineage>
        <taxon>Eukaryota</taxon>
        <taxon>Viridiplantae</taxon>
        <taxon>Streptophyta</taxon>
        <taxon>Embryophyta</taxon>
        <taxon>Tracheophyta</taxon>
        <taxon>Spermatophyta</taxon>
        <taxon>Magnoliopsida</taxon>
        <taxon>Liliopsida</taxon>
        <taxon>Poales</taxon>
        <taxon>Poaceae</taxon>
        <taxon>BOP clade</taxon>
        <taxon>Oryzoideae</taxon>
        <taxon>Oryzeae</taxon>
        <taxon>Zizaniinae</taxon>
        <taxon>Zizania</taxon>
    </lineage>
</organism>
<name>A0A8J5SAH3_ZIZPA</name>
<accession>A0A8J5SAH3</accession>
<dbReference type="EMBL" id="JAAALK010000284">
    <property type="protein sequence ID" value="KAG8067993.1"/>
    <property type="molecule type" value="Genomic_DNA"/>
</dbReference>